<dbReference type="InterPro" id="IPR005545">
    <property type="entry name" value="YCII"/>
</dbReference>
<sequence length="97" mass="10627">MPFAIIAIDKPNAQALRAALKPAHLDYLTDRQHMMLAGGALLDADGQAIGGLIVVDTDDPQVAQAFASEDPFNSGQLFASVQVMPWRQSFFDKRRTR</sequence>
<evidence type="ECO:0000259" key="2">
    <source>
        <dbReference type="Pfam" id="PF03795"/>
    </source>
</evidence>
<evidence type="ECO:0000313" key="4">
    <source>
        <dbReference type="Proteomes" id="UP000032067"/>
    </source>
</evidence>
<dbReference type="InterPro" id="IPR051807">
    <property type="entry name" value="Sec-metab_biosynth-assoc"/>
</dbReference>
<dbReference type="InterPro" id="IPR011008">
    <property type="entry name" value="Dimeric_a/b-barrel"/>
</dbReference>
<dbReference type="RefSeq" id="WP_042581547.1">
    <property type="nucleotide sequence ID" value="NZ_JXQQ01000072.1"/>
</dbReference>
<reference evidence="3 4" key="1">
    <citation type="submission" date="2014-12" db="EMBL/GenBank/DDBJ databases">
        <title>16Stimator: statistical estimation of ribosomal gene copy numbers from draft genome assemblies.</title>
        <authorList>
            <person name="Perisin M.A."/>
            <person name="Vetter M."/>
            <person name="Gilbert J.A."/>
            <person name="Bergelson J."/>
        </authorList>
    </citation>
    <scope>NUCLEOTIDE SEQUENCE [LARGE SCALE GENOMIC DNA]</scope>
    <source>
        <strain evidence="3 4">MEDvA23</strain>
    </source>
</reference>
<accession>A0A0D0LXF9</accession>
<dbReference type="EMBL" id="JXQQ01000072">
    <property type="protein sequence ID" value="KIQ24791.1"/>
    <property type="molecule type" value="Genomic_DNA"/>
</dbReference>
<comment type="caution">
    <text evidence="3">The sequence shown here is derived from an EMBL/GenBank/DDBJ whole genome shotgun (WGS) entry which is preliminary data.</text>
</comment>
<name>A0A0D0LXF9_VARPD</name>
<dbReference type="PANTHER" id="PTHR33606">
    <property type="entry name" value="PROTEIN YCII"/>
    <property type="match status" value="1"/>
</dbReference>
<dbReference type="AlphaFoldDB" id="A0A0D0LXF9"/>
<gene>
    <name evidence="3" type="ORF">RT97_25005</name>
</gene>
<protein>
    <recommendedName>
        <fullName evidence="2">YCII-related domain-containing protein</fullName>
    </recommendedName>
</protein>
<organism evidence="3 4">
    <name type="scientific">Variovorax paradoxus</name>
    <dbReference type="NCBI Taxonomy" id="34073"/>
    <lineage>
        <taxon>Bacteria</taxon>
        <taxon>Pseudomonadati</taxon>
        <taxon>Pseudomonadota</taxon>
        <taxon>Betaproteobacteria</taxon>
        <taxon>Burkholderiales</taxon>
        <taxon>Comamonadaceae</taxon>
        <taxon>Variovorax</taxon>
    </lineage>
</organism>
<dbReference type="SUPFAM" id="SSF54909">
    <property type="entry name" value="Dimeric alpha+beta barrel"/>
    <property type="match status" value="1"/>
</dbReference>
<evidence type="ECO:0000313" key="3">
    <source>
        <dbReference type="EMBL" id="KIQ24791.1"/>
    </source>
</evidence>
<evidence type="ECO:0000256" key="1">
    <source>
        <dbReference type="ARBA" id="ARBA00007689"/>
    </source>
</evidence>
<dbReference type="PANTHER" id="PTHR33606:SF3">
    <property type="entry name" value="PROTEIN YCII"/>
    <property type="match status" value="1"/>
</dbReference>
<dbReference type="Pfam" id="PF03795">
    <property type="entry name" value="YCII"/>
    <property type="match status" value="1"/>
</dbReference>
<dbReference type="Proteomes" id="UP000032067">
    <property type="component" value="Unassembled WGS sequence"/>
</dbReference>
<dbReference type="Gene3D" id="3.30.70.1060">
    <property type="entry name" value="Dimeric alpha+beta barrel"/>
    <property type="match status" value="1"/>
</dbReference>
<feature type="domain" description="YCII-related" evidence="2">
    <location>
        <begin position="1"/>
        <end position="87"/>
    </location>
</feature>
<dbReference type="OrthoDB" id="9797014at2"/>
<proteinExistence type="inferred from homology"/>
<comment type="similarity">
    <text evidence="1">Belongs to the YciI family.</text>
</comment>